<feature type="region of interest" description="Disordered" evidence="1">
    <location>
        <begin position="1"/>
        <end position="39"/>
    </location>
</feature>
<dbReference type="SMART" id="SM00614">
    <property type="entry name" value="ZnF_BED"/>
    <property type="match status" value="1"/>
</dbReference>
<dbReference type="GO" id="GO:1990837">
    <property type="term" value="F:sequence-specific double-stranded DNA binding"/>
    <property type="evidence" value="ECO:0007669"/>
    <property type="project" value="TreeGrafter"/>
</dbReference>
<accession>A0A2P6RMZ8</accession>
<evidence type="ECO:0000313" key="2">
    <source>
        <dbReference type="EMBL" id="PRQ47802.1"/>
    </source>
</evidence>
<evidence type="ECO:0000313" key="3">
    <source>
        <dbReference type="Proteomes" id="UP000238479"/>
    </source>
</evidence>
<dbReference type="PANTHER" id="PTHR34396">
    <property type="entry name" value="OS03G0264950 PROTEIN-RELATED"/>
    <property type="match status" value="1"/>
</dbReference>
<keyword evidence="3" id="KW-1185">Reference proteome</keyword>
<protein>
    <submittedName>
        <fullName evidence="2">Putative transcription factor/ chromatin remodeling BED-type(Zn) family</fullName>
    </submittedName>
</protein>
<feature type="compositionally biased region" description="Polar residues" evidence="1">
    <location>
        <begin position="1"/>
        <end position="11"/>
    </location>
</feature>
<comment type="caution">
    <text evidence="2">The sequence shown here is derived from an EMBL/GenBank/DDBJ whole genome shotgun (WGS) entry which is preliminary data.</text>
</comment>
<gene>
    <name evidence="2" type="ORF">RchiOBHm_Chr2g0103671</name>
</gene>
<dbReference type="GO" id="GO:0005634">
    <property type="term" value="C:nucleus"/>
    <property type="evidence" value="ECO:0007669"/>
    <property type="project" value="TreeGrafter"/>
</dbReference>
<name>A0A2P6RMZ8_ROSCH</name>
<feature type="compositionally biased region" description="Basic and acidic residues" evidence="1">
    <location>
        <begin position="12"/>
        <end position="30"/>
    </location>
</feature>
<sequence>MSTNDESQFISTEERGEDVTGNVQRDDLPSRRRKRKKSSQCWLSFEEILLGEDLIERAKCKKCGAILKCDSTTGTGSMLRHHNLCSISSASNVVSPQSAIRSTKFQYERFCELLIEAIIRHDLPFSFVEYEEDHQIFGVFL</sequence>
<dbReference type="GO" id="GO:0006357">
    <property type="term" value="P:regulation of transcription by RNA polymerase II"/>
    <property type="evidence" value="ECO:0007669"/>
    <property type="project" value="TreeGrafter"/>
</dbReference>
<dbReference type="PANTHER" id="PTHR34396:SF24">
    <property type="entry name" value="BED-TYPE DOMAIN-CONTAINING PROTEIN"/>
    <property type="match status" value="1"/>
</dbReference>
<proteinExistence type="predicted"/>
<evidence type="ECO:0000256" key="1">
    <source>
        <dbReference type="SAM" id="MobiDB-lite"/>
    </source>
</evidence>
<dbReference type="EMBL" id="PDCK01000040">
    <property type="protein sequence ID" value="PRQ47802.1"/>
    <property type="molecule type" value="Genomic_DNA"/>
</dbReference>
<dbReference type="Proteomes" id="UP000238479">
    <property type="component" value="Chromosome 2"/>
</dbReference>
<dbReference type="AlphaFoldDB" id="A0A2P6RMZ8"/>
<dbReference type="Gramene" id="PRQ47802">
    <property type="protein sequence ID" value="PRQ47802"/>
    <property type="gene ID" value="RchiOBHm_Chr2g0103671"/>
</dbReference>
<organism evidence="2 3">
    <name type="scientific">Rosa chinensis</name>
    <name type="common">China rose</name>
    <dbReference type="NCBI Taxonomy" id="74649"/>
    <lineage>
        <taxon>Eukaryota</taxon>
        <taxon>Viridiplantae</taxon>
        <taxon>Streptophyta</taxon>
        <taxon>Embryophyta</taxon>
        <taxon>Tracheophyta</taxon>
        <taxon>Spermatophyta</taxon>
        <taxon>Magnoliopsida</taxon>
        <taxon>eudicotyledons</taxon>
        <taxon>Gunneridae</taxon>
        <taxon>Pentapetalae</taxon>
        <taxon>rosids</taxon>
        <taxon>fabids</taxon>
        <taxon>Rosales</taxon>
        <taxon>Rosaceae</taxon>
        <taxon>Rosoideae</taxon>
        <taxon>Rosoideae incertae sedis</taxon>
        <taxon>Rosa</taxon>
    </lineage>
</organism>
<dbReference type="InterPro" id="IPR053031">
    <property type="entry name" value="Cuticle_assoc_protein"/>
</dbReference>
<reference evidence="2 3" key="1">
    <citation type="journal article" date="2018" name="Nat. Genet.">
        <title>The Rosa genome provides new insights in the design of modern roses.</title>
        <authorList>
            <person name="Bendahmane M."/>
        </authorList>
    </citation>
    <scope>NUCLEOTIDE SEQUENCE [LARGE SCALE GENOMIC DNA]</scope>
    <source>
        <strain evidence="3">cv. Old Blush</strain>
    </source>
</reference>